<dbReference type="InterPro" id="IPR023088">
    <property type="entry name" value="PDEase"/>
</dbReference>
<keyword evidence="5" id="KW-0963">Cytoplasm</keyword>
<evidence type="ECO:0000256" key="15">
    <source>
        <dbReference type="PIRSR" id="PIRSR623088-3"/>
    </source>
</evidence>
<dbReference type="CDD" id="cd00077">
    <property type="entry name" value="HDc"/>
    <property type="match status" value="1"/>
</dbReference>
<dbReference type="EC" id="3.1.4.-" evidence="16"/>
<evidence type="ECO:0000256" key="3">
    <source>
        <dbReference type="ARBA" id="ARBA00004514"/>
    </source>
</evidence>
<comment type="caution">
    <text evidence="19">The sequence shown here is derived from an EMBL/GenBank/DDBJ whole genome shotgun (WGS) entry which is preliminary data.</text>
</comment>
<comment type="function">
    <text evidence="12">Plays a role in signal transduction by regulating the intracellular concentration of cyclic nucleotides cAMP and cGMP. Catalyzes the hydrolysis of both cAMP and cGMP to 5'-AMP and 5'-GMP, respectively.</text>
</comment>
<dbReference type="InterPro" id="IPR023174">
    <property type="entry name" value="PDEase_CS"/>
</dbReference>
<dbReference type="PROSITE" id="PS00126">
    <property type="entry name" value="PDEASE_I_1"/>
    <property type="match status" value="1"/>
</dbReference>
<dbReference type="Pfam" id="PF00233">
    <property type="entry name" value="PDEase_I"/>
    <property type="match status" value="1"/>
</dbReference>
<dbReference type="OrthoDB" id="74705at2759"/>
<comment type="catalytic activity">
    <reaction evidence="2">
        <text>3',5'-cyclic AMP + H2O = AMP + H(+)</text>
        <dbReference type="Rhea" id="RHEA:25277"/>
        <dbReference type="ChEBI" id="CHEBI:15377"/>
        <dbReference type="ChEBI" id="CHEBI:15378"/>
        <dbReference type="ChEBI" id="CHEBI:58165"/>
        <dbReference type="ChEBI" id="CHEBI:456215"/>
        <dbReference type="EC" id="3.1.4.53"/>
    </reaction>
</comment>
<dbReference type="GO" id="GO:0007165">
    <property type="term" value="P:signal transduction"/>
    <property type="evidence" value="ECO:0007669"/>
    <property type="project" value="InterPro"/>
</dbReference>
<evidence type="ECO:0000256" key="9">
    <source>
        <dbReference type="ARBA" id="ARBA00022737"/>
    </source>
</evidence>
<accession>A0A9D3NXK2</accession>
<feature type="domain" description="PDEase" evidence="18">
    <location>
        <begin position="536"/>
        <end position="860"/>
    </location>
</feature>
<keyword evidence="20" id="KW-1185">Reference proteome</keyword>
<dbReference type="Gene3D" id="1.10.1300.10">
    <property type="entry name" value="3'5'-cyclic nucleotide phosphodiesterase, catalytic domain"/>
    <property type="match status" value="1"/>
</dbReference>
<feature type="binding site" evidence="15">
    <location>
        <position position="764"/>
    </location>
    <ligand>
        <name>Zn(2+)</name>
        <dbReference type="ChEBI" id="CHEBI:29105"/>
        <label>1</label>
    </ligand>
</feature>
<keyword evidence="8 15" id="KW-0479">Metal-binding</keyword>
<dbReference type="SUPFAM" id="SSF109604">
    <property type="entry name" value="HD-domain/PDEase-like"/>
    <property type="match status" value="1"/>
</dbReference>
<keyword evidence="6" id="KW-0021">Allosteric enzyme</keyword>
<evidence type="ECO:0000256" key="13">
    <source>
        <dbReference type="PIRSR" id="PIRSR623088-1"/>
    </source>
</evidence>
<keyword evidence="7" id="KW-0140">cGMP</keyword>
<dbReference type="InterPro" id="IPR003607">
    <property type="entry name" value="HD/PDEase_dom"/>
</dbReference>
<dbReference type="SMART" id="SM00471">
    <property type="entry name" value="HDc"/>
    <property type="match status" value="1"/>
</dbReference>
<evidence type="ECO:0000256" key="5">
    <source>
        <dbReference type="ARBA" id="ARBA00022490"/>
    </source>
</evidence>
<evidence type="ECO:0000256" key="1">
    <source>
        <dbReference type="ARBA" id="ARBA00000583"/>
    </source>
</evidence>
<reference evidence="19 20" key="1">
    <citation type="submission" date="2021-06" db="EMBL/GenBank/DDBJ databases">
        <title>Chromosome-level genome assembly of the red-tail catfish (Hemibagrus wyckioides).</title>
        <authorList>
            <person name="Shao F."/>
        </authorList>
    </citation>
    <scope>NUCLEOTIDE SEQUENCE [LARGE SCALE GENOMIC DNA]</scope>
    <source>
        <strain evidence="19">EC202008001</strain>
        <tissue evidence="19">Blood</tissue>
    </source>
</reference>
<dbReference type="Proteomes" id="UP000824219">
    <property type="component" value="Linkage Group LG06"/>
</dbReference>
<dbReference type="GO" id="GO:0004115">
    <property type="term" value="F:3',5'-cyclic-AMP phosphodiesterase activity"/>
    <property type="evidence" value="ECO:0007669"/>
    <property type="project" value="UniProtKB-EC"/>
</dbReference>
<dbReference type="AlphaFoldDB" id="A0A9D3NXK2"/>
<sequence length="888" mass="101004">MVFSDVETFLDNHPELFEDYLNRKGKYSMVEKWLKTHQANKNPAHSATDPEKSHVCKDSWASKGDGLQRRASQKELRKTFARSKAVNANRTYDEHVNSRAQEPLTSMRRRALLRKASSLPPTTAHILSALLESRVNIPQYPSTAVDFKYYLKEHNEREFFLELVKDISNDLDLTSLSYKILVFVCIMVDADRCSLFLVEGTANKKTLVSKFFDVHAGTTVLPSLSNSDEVQVPWGKGIIGYVAEHGETVNIPDAYQDHRFSDEIDKLTGYKTKSLLCMPIRNSDGEIIGVAQAINKSPSGALFTEDDEKVLQMYLPFCGIAISNAQLFAASRKEYDRSRALLEVVNDLFEEQTDLEKIVRKIMHRAQTLLKCEHCSVQLLEDIESPVVKFTKSFELLSPKCSADTENSMEKSSYSDWLINNSIAELVASTGLPVNISDAYQDPRFDAEADQFSGFHIRSVLCVPIWNSNHQIIGVAQVLNRLDGKPFDDADQRLFEAFVIFCGLGINNTIMYDQVKKSWAKQSVALDVLSYHATCSKTEVDKFKAANIPLVCELGIDKLSFDDFSLDVDAMITAALRMFMELGMVQKFKIDYETLCRWLLTVRKNYRNVLYHNWRHAFNVCQCMFSMLTTAGFQETLSELETFALIVGCVCHDLDHRGTNNAFQAKTGSALSLLYGTSATMEHHHFNHAVMILQSEGHNIFSNLSSRDYGDLMQLLKQSILATDLTLYFENRNRFFELVNKGDYNWNVKEHRDMFRSMLMTACDLGAVTKPWEISRKVAELVTSEFFEQGDRERSELKLTPSAIFDRNRKDELPSLQLEWIDGICAPLYEAFVKLNPKLQPMVDMIQANRAMWDELHQKRQRSQELVHLHSATCDGDISGNEVPKAAS</sequence>
<protein>
    <recommendedName>
        <fullName evidence="16">Phosphodiesterase</fullName>
        <ecNumber evidence="16">3.1.4.-</ecNumber>
    </recommendedName>
</protein>
<dbReference type="InterPro" id="IPR036971">
    <property type="entry name" value="PDEase_catalytic_dom_sf"/>
</dbReference>
<gene>
    <name evidence="19" type="ORF">KOW79_005045</name>
</gene>
<dbReference type="FunFam" id="3.30.450.40:FF:000004">
    <property type="entry name" value="Phosphodiesterase"/>
    <property type="match status" value="1"/>
</dbReference>
<feature type="binding site" evidence="14">
    <location>
        <position position="817"/>
    </location>
    <ligand>
        <name>AMP</name>
        <dbReference type="ChEBI" id="CHEBI:456215"/>
    </ligand>
</feature>
<dbReference type="GO" id="GO:0005829">
    <property type="term" value="C:cytosol"/>
    <property type="evidence" value="ECO:0007669"/>
    <property type="project" value="UniProtKB-SubCell"/>
</dbReference>
<dbReference type="InterPro" id="IPR003018">
    <property type="entry name" value="GAF"/>
</dbReference>
<evidence type="ECO:0000256" key="6">
    <source>
        <dbReference type="ARBA" id="ARBA00022533"/>
    </source>
</evidence>
<comment type="cofactor">
    <cofactor evidence="16">
        <name>a divalent metal cation</name>
        <dbReference type="ChEBI" id="CHEBI:60240"/>
    </cofactor>
    <text evidence="16">Binds 2 divalent metal cations per subunit. Site 1 may preferentially bind zinc ions, while site 2 has a preference for magnesium and/or manganese ions.</text>
</comment>
<evidence type="ECO:0000256" key="16">
    <source>
        <dbReference type="RuleBase" id="RU363067"/>
    </source>
</evidence>
<keyword evidence="9" id="KW-0677">Repeat</keyword>
<dbReference type="InterPro" id="IPR002073">
    <property type="entry name" value="PDEase_catalytic_dom"/>
</dbReference>
<feature type="active site" description="Proton donor" evidence="13">
    <location>
        <position position="612"/>
    </location>
</feature>
<evidence type="ECO:0000256" key="8">
    <source>
        <dbReference type="ARBA" id="ARBA00022723"/>
    </source>
</evidence>
<evidence type="ECO:0000256" key="4">
    <source>
        <dbReference type="ARBA" id="ARBA00007648"/>
    </source>
</evidence>
<evidence type="ECO:0000256" key="12">
    <source>
        <dbReference type="ARBA" id="ARBA00057989"/>
    </source>
</evidence>
<dbReference type="GO" id="GO:0046872">
    <property type="term" value="F:metal ion binding"/>
    <property type="evidence" value="ECO:0007669"/>
    <property type="project" value="UniProtKB-KW"/>
</dbReference>
<dbReference type="Gene3D" id="3.30.450.40">
    <property type="match status" value="2"/>
</dbReference>
<dbReference type="SUPFAM" id="SSF55781">
    <property type="entry name" value="GAF domain-like"/>
    <property type="match status" value="2"/>
</dbReference>
<keyword evidence="11" id="KW-0114">cAMP</keyword>
<dbReference type="EMBL" id="JAHKSW010000006">
    <property type="protein sequence ID" value="KAG7331076.1"/>
    <property type="molecule type" value="Genomic_DNA"/>
</dbReference>
<dbReference type="FunFam" id="1.10.1300.10:FF:000003">
    <property type="entry name" value="Phosphodiesterase"/>
    <property type="match status" value="1"/>
</dbReference>
<comment type="subcellular location">
    <subcellularLocation>
        <location evidence="3">Cytoplasm</location>
        <location evidence="3">Cytosol</location>
    </subcellularLocation>
</comment>
<feature type="binding site" evidence="15">
    <location>
        <position position="653"/>
    </location>
    <ligand>
        <name>Zn(2+)</name>
        <dbReference type="ChEBI" id="CHEBI:29105"/>
        <label>2</label>
    </ligand>
</feature>
<dbReference type="PROSITE" id="PS51845">
    <property type="entry name" value="PDEASE_I_2"/>
    <property type="match status" value="1"/>
</dbReference>
<name>A0A9D3NXK2_9TELE</name>
<dbReference type="SMART" id="SM00065">
    <property type="entry name" value="GAF"/>
    <property type="match status" value="2"/>
</dbReference>
<comment type="similarity">
    <text evidence="4 16">Belongs to the cyclic nucleotide phosphodiesterase family.</text>
</comment>
<feature type="binding site" evidence="14">
    <location>
        <position position="764"/>
    </location>
    <ligand>
        <name>AMP</name>
        <dbReference type="ChEBI" id="CHEBI:456215"/>
    </ligand>
</feature>
<proteinExistence type="inferred from homology"/>
<evidence type="ECO:0000256" key="7">
    <source>
        <dbReference type="ARBA" id="ARBA00022535"/>
    </source>
</evidence>
<organism evidence="19 20">
    <name type="scientific">Hemibagrus wyckioides</name>
    <dbReference type="NCBI Taxonomy" id="337641"/>
    <lineage>
        <taxon>Eukaryota</taxon>
        <taxon>Metazoa</taxon>
        <taxon>Chordata</taxon>
        <taxon>Craniata</taxon>
        <taxon>Vertebrata</taxon>
        <taxon>Euteleostomi</taxon>
        <taxon>Actinopterygii</taxon>
        <taxon>Neopterygii</taxon>
        <taxon>Teleostei</taxon>
        <taxon>Ostariophysi</taxon>
        <taxon>Siluriformes</taxon>
        <taxon>Bagridae</taxon>
        <taxon>Hemibagrus</taxon>
    </lineage>
</organism>
<feature type="binding site" evidence="14">
    <location>
        <begin position="612"/>
        <end position="616"/>
    </location>
    <ligand>
        <name>AMP</name>
        <dbReference type="ChEBI" id="CHEBI:456215"/>
    </ligand>
</feature>
<dbReference type="GO" id="GO:0047555">
    <property type="term" value="F:3',5'-cyclic-GMP phosphodiesterase activity"/>
    <property type="evidence" value="ECO:0007669"/>
    <property type="project" value="UniProtKB-EC"/>
</dbReference>
<evidence type="ECO:0000259" key="18">
    <source>
        <dbReference type="PROSITE" id="PS51845"/>
    </source>
</evidence>
<dbReference type="FunFam" id="3.30.450.40:FF:000018">
    <property type="entry name" value="Phosphodiesterase"/>
    <property type="match status" value="1"/>
</dbReference>
<feature type="binding site" evidence="14">
    <location>
        <position position="653"/>
    </location>
    <ligand>
        <name>AMP</name>
        <dbReference type="ChEBI" id="CHEBI:456215"/>
    </ligand>
</feature>
<evidence type="ECO:0000256" key="11">
    <source>
        <dbReference type="ARBA" id="ARBA00023149"/>
    </source>
</evidence>
<dbReference type="PANTHER" id="PTHR11347">
    <property type="entry name" value="CYCLIC NUCLEOTIDE PHOSPHODIESTERASE"/>
    <property type="match status" value="1"/>
</dbReference>
<evidence type="ECO:0000256" key="17">
    <source>
        <dbReference type="SAM" id="MobiDB-lite"/>
    </source>
</evidence>
<feature type="region of interest" description="Disordered" evidence="17">
    <location>
        <begin position="40"/>
        <end position="74"/>
    </location>
</feature>
<feature type="binding site" evidence="15">
    <location>
        <position position="616"/>
    </location>
    <ligand>
        <name>Zn(2+)</name>
        <dbReference type="ChEBI" id="CHEBI:29105"/>
        <label>1</label>
    </ligand>
</feature>
<evidence type="ECO:0000256" key="10">
    <source>
        <dbReference type="ARBA" id="ARBA00022801"/>
    </source>
</evidence>
<dbReference type="PRINTS" id="PR00387">
    <property type="entry name" value="PDIESTERASE1"/>
</dbReference>
<feature type="binding site" evidence="15">
    <location>
        <position position="652"/>
    </location>
    <ligand>
        <name>Zn(2+)</name>
        <dbReference type="ChEBI" id="CHEBI:29105"/>
        <label>1</label>
    </ligand>
</feature>
<keyword evidence="10 16" id="KW-0378">Hydrolase</keyword>
<evidence type="ECO:0000313" key="20">
    <source>
        <dbReference type="Proteomes" id="UP000824219"/>
    </source>
</evidence>
<feature type="compositionally biased region" description="Basic and acidic residues" evidence="17">
    <location>
        <begin position="48"/>
        <end position="57"/>
    </location>
</feature>
<feature type="binding site" evidence="15">
    <location>
        <position position="653"/>
    </location>
    <ligand>
        <name>Zn(2+)</name>
        <dbReference type="ChEBI" id="CHEBI:29105"/>
        <label>1</label>
    </ligand>
</feature>
<dbReference type="InterPro" id="IPR029016">
    <property type="entry name" value="GAF-like_dom_sf"/>
</dbReference>
<evidence type="ECO:0000256" key="2">
    <source>
        <dbReference type="ARBA" id="ARBA00000621"/>
    </source>
</evidence>
<evidence type="ECO:0000313" key="19">
    <source>
        <dbReference type="EMBL" id="KAG7331076.1"/>
    </source>
</evidence>
<evidence type="ECO:0000256" key="14">
    <source>
        <dbReference type="PIRSR" id="PIRSR623088-2"/>
    </source>
</evidence>
<comment type="catalytic activity">
    <reaction evidence="1">
        <text>3',5'-cyclic GMP + H2O = GMP + H(+)</text>
        <dbReference type="Rhea" id="RHEA:16957"/>
        <dbReference type="ChEBI" id="CHEBI:15377"/>
        <dbReference type="ChEBI" id="CHEBI:15378"/>
        <dbReference type="ChEBI" id="CHEBI:57746"/>
        <dbReference type="ChEBI" id="CHEBI:58115"/>
        <dbReference type="EC" id="3.1.4.35"/>
    </reaction>
</comment>
<dbReference type="Pfam" id="PF01590">
    <property type="entry name" value="GAF"/>
    <property type="match status" value="2"/>
</dbReference>